<evidence type="ECO:0000313" key="3">
    <source>
        <dbReference type="Proteomes" id="UP000183569"/>
    </source>
</evidence>
<dbReference type="InterPro" id="IPR004360">
    <property type="entry name" value="Glyas_Fos-R_dOase_dom"/>
</dbReference>
<protein>
    <submittedName>
        <fullName evidence="2">PhnB protein</fullName>
    </submittedName>
</protein>
<organism evidence="2 3">
    <name type="scientific">Kosakonia sacchari</name>
    <dbReference type="NCBI Taxonomy" id="1158459"/>
    <lineage>
        <taxon>Bacteria</taxon>
        <taxon>Pseudomonadati</taxon>
        <taxon>Pseudomonadota</taxon>
        <taxon>Gammaproteobacteria</taxon>
        <taxon>Enterobacterales</taxon>
        <taxon>Enterobacteriaceae</taxon>
        <taxon>Kosakonia</taxon>
    </lineage>
</organism>
<dbReference type="RefSeq" id="WP_017459519.1">
    <property type="nucleotide sequence ID" value="NZ_CP016337.1"/>
</dbReference>
<evidence type="ECO:0000313" key="2">
    <source>
        <dbReference type="EMBL" id="SCX58693.1"/>
    </source>
</evidence>
<dbReference type="InterPro" id="IPR029068">
    <property type="entry name" value="Glyas_Bleomycin-R_OHBP_Dase"/>
</dbReference>
<dbReference type="Gene3D" id="3.10.180.10">
    <property type="entry name" value="2,3-Dihydroxybiphenyl 1,2-Dioxygenase, domain 1"/>
    <property type="match status" value="1"/>
</dbReference>
<proteinExistence type="predicted"/>
<dbReference type="PANTHER" id="PTHR33990:SF1">
    <property type="entry name" value="PROTEIN YJDN"/>
    <property type="match status" value="1"/>
</dbReference>
<dbReference type="PANTHER" id="PTHR33990">
    <property type="entry name" value="PROTEIN YJDN-RELATED"/>
    <property type="match status" value="1"/>
</dbReference>
<name>A0A1G4YZ52_9ENTR</name>
<dbReference type="SUPFAM" id="SSF54593">
    <property type="entry name" value="Glyoxalase/Bleomycin resistance protein/Dihydroxybiphenyl dioxygenase"/>
    <property type="match status" value="1"/>
</dbReference>
<gene>
    <name evidence="2" type="ORF">SAMN02927897_03671</name>
</gene>
<dbReference type="GeneID" id="23846582"/>
<comment type="caution">
    <text evidence="2">The sequence shown here is derived from an EMBL/GenBank/DDBJ whole genome shotgun (WGS) entry which is preliminary data.</text>
</comment>
<dbReference type="InterPro" id="IPR028973">
    <property type="entry name" value="PhnB-like"/>
</dbReference>
<dbReference type="Pfam" id="PF00903">
    <property type="entry name" value="Glyoxalase"/>
    <property type="match status" value="1"/>
</dbReference>
<sequence length="148" mass="16075">MPLSPYISFSGQCQQAIEFYQQALHAELTYKITFGEMPKSPQESNNDEGCAAGQAFADNDIAHANLRIAGSEIMMSDGRQNSGDYSGFTLSLATQDVGQGKAWFDALAADGRVTMPWQETFWAHGFGMVTDKFGIPWMVNVAKAPPAA</sequence>
<dbReference type="EMBL" id="FMUI01000013">
    <property type="protein sequence ID" value="SCX58693.1"/>
    <property type="molecule type" value="Genomic_DNA"/>
</dbReference>
<evidence type="ECO:0000259" key="1">
    <source>
        <dbReference type="Pfam" id="PF00903"/>
    </source>
</evidence>
<accession>A0A1G4YZ52</accession>
<dbReference type="NCBIfam" id="NF007537">
    <property type="entry name" value="PRK10148.1"/>
    <property type="match status" value="1"/>
</dbReference>
<dbReference type="AlphaFoldDB" id="A0A1G4YZ52"/>
<feature type="domain" description="Glyoxalase/fosfomycin resistance/dioxygenase" evidence="1">
    <location>
        <begin position="9"/>
        <end position="139"/>
    </location>
</feature>
<dbReference type="Proteomes" id="UP000183569">
    <property type="component" value="Unassembled WGS sequence"/>
</dbReference>
<reference evidence="2 3" key="1">
    <citation type="submission" date="2016-10" db="EMBL/GenBank/DDBJ databases">
        <authorList>
            <person name="Varghese N."/>
            <person name="Submissions S."/>
        </authorList>
    </citation>
    <scope>NUCLEOTIDE SEQUENCE [LARGE SCALE GENOMIC DNA]</scope>
    <source>
        <strain evidence="2 3">CGMCC 1.12102</strain>
    </source>
</reference>
<dbReference type="CDD" id="cd06588">
    <property type="entry name" value="PhnB_like"/>
    <property type="match status" value="1"/>
</dbReference>